<comment type="caution">
    <text evidence="2">The sequence shown here is derived from an EMBL/GenBank/DDBJ whole genome shotgun (WGS) entry which is preliminary data.</text>
</comment>
<feature type="transmembrane region" description="Helical" evidence="1">
    <location>
        <begin position="75"/>
        <end position="95"/>
    </location>
</feature>
<keyword evidence="1" id="KW-0812">Transmembrane</keyword>
<accession>A0A7J7WHQ2</accession>
<reference evidence="2 3" key="1">
    <citation type="journal article" date="2020" name="Nature">
        <title>Six reference-quality genomes reveal evolution of bat adaptations.</title>
        <authorList>
            <person name="Jebb D."/>
            <person name="Huang Z."/>
            <person name="Pippel M."/>
            <person name="Hughes G.M."/>
            <person name="Lavrichenko K."/>
            <person name="Devanna P."/>
            <person name="Winkler S."/>
            <person name="Jermiin L.S."/>
            <person name="Skirmuntt E.C."/>
            <person name="Katzourakis A."/>
            <person name="Burkitt-Gray L."/>
            <person name="Ray D.A."/>
            <person name="Sullivan K.A.M."/>
            <person name="Roscito J.G."/>
            <person name="Kirilenko B.M."/>
            <person name="Davalos L.M."/>
            <person name="Corthals A.P."/>
            <person name="Power M.L."/>
            <person name="Jones G."/>
            <person name="Ransome R.D."/>
            <person name="Dechmann D.K.N."/>
            <person name="Locatelli A.G."/>
            <person name="Puechmaille S.J."/>
            <person name="Fedrigo O."/>
            <person name="Jarvis E.D."/>
            <person name="Hiller M."/>
            <person name="Vernes S.C."/>
            <person name="Myers E.W."/>
            <person name="Teeling E.C."/>
        </authorList>
    </citation>
    <scope>NUCLEOTIDE SEQUENCE [LARGE SCALE GENOMIC DNA]</scope>
    <source>
        <strain evidence="2">MMyoMyo1</strain>
        <tissue evidence="2">Flight muscle</tissue>
    </source>
</reference>
<keyword evidence="1" id="KW-0472">Membrane</keyword>
<keyword evidence="1" id="KW-1133">Transmembrane helix</keyword>
<evidence type="ECO:0000256" key="1">
    <source>
        <dbReference type="SAM" id="Phobius"/>
    </source>
</evidence>
<name>A0A7J7WHQ2_MYOMY</name>
<dbReference type="Proteomes" id="UP000527355">
    <property type="component" value="Unassembled WGS sequence"/>
</dbReference>
<evidence type="ECO:0000313" key="3">
    <source>
        <dbReference type="Proteomes" id="UP000527355"/>
    </source>
</evidence>
<protein>
    <submittedName>
        <fullName evidence="2">Uncharacterized protein</fullName>
    </submittedName>
</protein>
<proteinExistence type="predicted"/>
<evidence type="ECO:0000313" key="2">
    <source>
        <dbReference type="EMBL" id="KAF6336909.1"/>
    </source>
</evidence>
<keyword evidence="3" id="KW-1185">Reference proteome</keyword>
<sequence>MPVSRCACLYQEDSSRAPVPLDLNSILIIRPALHTALSLLFQCCLQSEALAWTCQIIQKPWCQWQAKDEMHCMWMLMYLLALFIGVILASLRNLIMQSVESNPMGLALQTSLHKG</sequence>
<dbReference type="EMBL" id="JABWUV010000008">
    <property type="protein sequence ID" value="KAF6336909.1"/>
    <property type="molecule type" value="Genomic_DNA"/>
</dbReference>
<organism evidence="2 3">
    <name type="scientific">Myotis myotis</name>
    <name type="common">Greater mouse-eared bat</name>
    <name type="synonym">Vespertilio myotis</name>
    <dbReference type="NCBI Taxonomy" id="51298"/>
    <lineage>
        <taxon>Eukaryota</taxon>
        <taxon>Metazoa</taxon>
        <taxon>Chordata</taxon>
        <taxon>Craniata</taxon>
        <taxon>Vertebrata</taxon>
        <taxon>Euteleostomi</taxon>
        <taxon>Mammalia</taxon>
        <taxon>Eutheria</taxon>
        <taxon>Laurasiatheria</taxon>
        <taxon>Chiroptera</taxon>
        <taxon>Yangochiroptera</taxon>
        <taxon>Vespertilionidae</taxon>
        <taxon>Myotis</taxon>
    </lineage>
</organism>
<gene>
    <name evidence="2" type="ORF">mMyoMyo1_012111</name>
</gene>
<dbReference type="AlphaFoldDB" id="A0A7J7WHQ2"/>